<keyword evidence="1" id="KW-0677">Repeat</keyword>
<dbReference type="Pfam" id="PF05593">
    <property type="entry name" value="RHS_repeat"/>
    <property type="match status" value="1"/>
</dbReference>
<dbReference type="InterPro" id="IPR006530">
    <property type="entry name" value="YD"/>
</dbReference>
<feature type="chain" id="PRO_5029703453" description="Teneurin-like YD-shell domain-containing protein" evidence="3">
    <location>
        <begin position="29"/>
        <end position="1938"/>
    </location>
</feature>
<dbReference type="EMBL" id="BLWD01000001">
    <property type="protein sequence ID" value="GFN06600.1"/>
    <property type="molecule type" value="Genomic_DNA"/>
</dbReference>
<gene>
    <name evidence="5" type="ORF">Smic_51560</name>
</gene>
<dbReference type="InterPro" id="IPR056823">
    <property type="entry name" value="TEN-like_YD-shell"/>
</dbReference>
<evidence type="ECO:0000256" key="2">
    <source>
        <dbReference type="SAM" id="MobiDB-lite"/>
    </source>
</evidence>
<dbReference type="InterPro" id="IPR022385">
    <property type="entry name" value="Rhs_assc_core"/>
</dbReference>
<dbReference type="Pfam" id="PF25023">
    <property type="entry name" value="TEN_YD-shell"/>
    <property type="match status" value="1"/>
</dbReference>
<comment type="caution">
    <text evidence="5">The sequence shown here is derived from an EMBL/GenBank/DDBJ whole genome shotgun (WGS) entry which is preliminary data.</text>
</comment>
<dbReference type="InterPro" id="IPR050708">
    <property type="entry name" value="T6SS_VgrG/RHS"/>
</dbReference>
<proteinExistence type="predicted"/>
<evidence type="ECO:0000256" key="3">
    <source>
        <dbReference type="SAM" id="SignalP"/>
    </source>
</evidence>
<organism evidence="5 6">
    <name type="scientific">Streptomyces microflavus</name>
    <name type="common">Streptomyces lipmanii</name>
    <dbReference type="NCBI Taxonomy" id="1919"/>
    <lineage>
        <taxon>Bacteria</taxon>
        <taxon>Bacillati</taxon>
        <taxon>Actinomycetota</taxon>
        <taxon>Actinomycetes</taxon>
        <taxon>Kitasatosporales</taxon>
        <taxon>Streptomycetaceae</taxon>
        <taxon>Streptomyces</taxon>
    </lineage>
</organism>
<dbReference type="PANTHER" id="PTHR32305">
    <property type="match status" value="1"/>
</dbReference>
<evidence type="ECO:0000259" key="4">
    <source>
        <dbReference type="Pfam" id="PF25023"/>
    </source>
</evidence>
<feature type="domain" description="Teneurin-like YD-shell" evidence="4">
    <location>
        <begin position="1609"/>
        <end position="1811"/>
    </location>
</feature>
<evidence type="ECO:0000313" key="5">
    <source>
        <dbReference type="EMBL" id="GFN06600.1"/>
    </source>
</evidence>
<dbReference type="InterPro" id="IPR031325">
    <property type="entry name" value="RHS_repeat"/>
</dbReference>
<keyword evidence="3" id="KW-0732">Signal</keyword>
<feature type="region of interest" description="Disordered" evidence="2">
    <location>
        <begin position="1843"/>
        <end position="1881"/>
    </location>
</feature>
<sequence length="1938" mass="208715">MGRFRRSWLAVPLSVALLLGVVPAATFAADSDLLAQASSADIEQPAAVPVEPVKFGGAKLKDDAKSHPWRSPQVTWPVAASTEVELDGSTALLKAGRVLSVGLSEAVGQRTRSAATSDARPTTARVSVVDRKAADKAGVDGLLLAVERTDGAVNDRSVRVEVDYSTFSGAYGGDWAARLRMVEMPACALTTPQKAECRTSKPLKSVNDTEKQTVSASTVAAVGSRTVLAATAAESGSSGSFTATSLQSSGSWSGGGSTGSFNWSHPIEVPSVPGGLEPTVSLQYSSQSVDGRTAASNNQPSWIGDGWSWEPGYIERRYKVCEDDKEGGTNSTKVGDQCWYNDNATLSLGGRTTELVRDSKSGWHAAQDAGEKIEKLTGAANGDKGTAGVDGVGEHWKITTTDGTQYFFGLNRLPGWSDNGTAADDPATNSALTVPVFGNQSGEPCYNASFTAAWCQQAWRWQLDYVVDVHGNAMSYYWKNETNNYGRNVSATTGKATVTPYDRGSYLDHIDYGLRDGSAYTGKAMGRIDFGVKERCLTTCGTFDTAHAQNWPDVPYDLYCKEGATECKDQHSPTFWSRKRLSTITTKVLTGGVHKEVDSWTLEQGFPASGDGISTPMWLESIQRTGRTGGSTELPPVTFAGVQMANRVDRTGDGLAPFIRLRMYQVTNEMGGTIGALYSAPDCTAGTLPAADASNKTRCYPVKWAFEGETAKTDWFNSYVVTEVLEGDNLAKTPDTTTKYTYLDGAAWTKTTDEFVKKDDRTYSVARGYGRVQTRVGGIEEPPTFAEVRYFRGIDGASVKDSVGVAVTDREQFAGFVRESATYNGDVSKFVSAVSYTPWRSELTATRARAGLPDLEAYFTGTLKEETRTGTSTGDRRTSLTRTFDAFGQITSESDTGDAAKTGDEKCSTITYVANIPARLVSTVSQKKAVAALCGQSAGPGDVISDERVYYDGATTLLQAPTKANVTKVETINGAGTGYDTVSTTPVADFDIYGRALSVSDAYGKTTRTVYTPTVGEVPTKTVVTNPLGHQVTTDVDPLRGLSKKVTDANGRVTVATYDALGRTAQVWMPSRSATAFPDSPTQSFAYQTSRNGPTVVTTKTLNHVDGYQTSYTFYDGLMRQTGTQAPSPDDKGRLVTESRYNSRGQAWHESGAYYTDGAAEPVPVTGQELKYPSATETLFDGVGRQVAVVSRKFGDETKRTVTSYTGDTTTIVPPRGGTAVTTVTDALGRTTDLKQYTDAARTKSQSTAYMYNKLGQLTQLTDPSGAVWKYGYDAAGRQNHMEDPDKGISDTAYDQGGRPVTVTDGRKVTLTTKYDELGRPTELLQGTTKRADWEYDKASKGLGQLYSTSRYEGSARYMSTVVGYNAFYKPTISRVTIPAAEGALAGTYEWTDIYNPNTGHLMESSHPAMGGLPAEDVINAYGHASGLPMVVSAGGDTLLSSVTYDHYGRPAKKELGAFGRHLWLTSEYDEHTGDLTRALADREAAPGRIDDVRYSYDPAGNVTRIGTTTGQDATAVDDTQCFARDALRQVTEAWTATDNCAATAPVPAVIGGPDPYWTTYTYDVVGNRKTETQHTAAAGPASDIVRTYATPKAGTHNLPGVSQTGAQARTETYTYDDAGNMETRKIGNAAPQALKWDAEGHLQSVTQATQTSSYLYGSGGDRIVRRDSTGTTLYLPFGNELHLDKAGKVSGTRYYAAGGETVAMRTGGKLTFLVGDHHRTTTTQVSADASQTVTRRKTTIFGAPRGIAPSTWSGDKGFVGGTMDKDSGLTHLGAREYDPDLGRFISVDPLFDLTDPQQMNGYTYANNDPITKWDPDGLRPMATGGSAQDEDAYDRRNGTVTVKKPGQKFMPTTDPYRKANPNPQPGVNEQKYLSPQGGRLPVPEVKRREFLLAYDRILNTFHYQPGTRDDESSIKVSAFWGRARKSVHARTTSTVRT</sequence>
<protein>
    <recommendedName>
        <fullName evidence="4">Teneurin-like YD-shell domain-containing protein</fullName>
    </recommendedName>
</protein>
<dbReference type="Proteomes" id="UP000498740">
    <property type="component" value="Unassembled WGS sequence"/>
</dbReference>
<dbReference type="NCBIfam" id="TIGR03696">
    <property type="entry name" value="Rhs_assc_core"/>
    <property type="match status" value="1"/>
</dbReference>
<name>A0A7J0CVN8_STRMI</name>
<feature type="signal peptide" evidence="3">
    <location>
        <begin position="1"/>
        <end position="28"/>
    </location>
</feature>
<dbReference type="PANTHER" id="PTHR32305:SF17">
    <property type="entry name" value="TRNA NUCLEASE WAPA"/>
    <property type="match status" value="1"/>
</dbReference>
<dbReference type="Gene3D" id="2.180.10.10">
    <property type="entry name" value="RHS repeat-associated core"/>
    <property type="match status" value="2"/>
</dbReference>
<accession>A0A7J0CVN8</accession>
<reference evidence="5 6" key="1">
    <citation type="submission" date="2020-05" db="EMBL/GenBank/DDBJ databases">
        <title>Whole genome shotgun sequence of Streptomyces microflavus NBRC 13062.</title>
        <authorList>
            <person name="Komaki H."/>
            <person name="Tamura T."/>
        </authorList>
    </citation>
    <scope>NUCLEOTIDE SEQUENCE [LARGE SCALE GENOMIC DNA]</scope>
    <source>
        <strain evidence="5 6">NBRC 13062</strain>
    </source>
</reference>
<evidence type="ECO:0000256" key="1">
    <source>
        <dbReference type="ARBA" id="ARBA00022737"/>
    </source>
</evidence>
<dbReference type="NCBIfam" id="TIGR01643">
    <property type="entry name" value="YD_repeat_2x"/>
    <property type="match status" value="1"/>
</dbReference>
<evidence type="ECO:0000313" key="6">
    <source>
        <dbReference type="Proteomes" id="UP000498740"/>
    </source>
</evidence>